<dbReference type="Gene3D" id="3.20.20.450">
    <property type="entry name" value="EAL domain"/>
    <property type="match status" value="1"/>
</dbReference>
<dbReference type="RefSeq" id="WP_153340444.1">
    <property type="nucleotide sequence ID" value="NZ_WIVE01000002.1"/>
</dbReference>
<sequence length="457" mass="50369">MGSGNTLVHGDQSLLNGLDRVERAPEGCRAVFLALSRLRPVHRDPIRLRLAAHLFEPLVTGQGCQVFLLSDGDLVVLGRDVPMSMLEAHAERVRALFRADPASRLVDDVAPTDERLFIVHYDLETGASLLRRRVEAKVAASTASERVLTRTQPPPADTAPTPRPLLNLTRALETLDIRQLVRRQPMVHIDSERLGRVFCEEFYVSVAEVRRQCAPTMDVKRNRWLFQEVCRQLDPRIISNIRGLPRLTEGDIALGLNLTLETLVGPQLDPLLKGVPPGTRIIAEIGVTDTFTNLDLVPAAAKRLRAAGHALALDAVDPRALAMINPARLPIDHLKLLWTDDLIDPAARWDGPHPEVVIRSLGPERLVLSRVDTERAVMWGLKHGIRIFQGFFIDQVFGATTMAACAKRGLCTLTQCVERRRAACGGSRTTCPNPKQLTAVTHLRALSGPASGGPRRV</sequence>
<evidence type="ECO:0000313" key="2">
    <source>
        <dbReference type="Proteomes" id="UP000434582"/>
    </source>
</evidence>
<dbReference type="EMBL" id="WIVE01000002">
    <property type="protein sequence ID" value="MQX35196.1"/>
    <property type="molecule type" value="Genomic_DNA"/>
</dbReference>
<dbReference type="Proteomes" id="UP000434582">
    <property type="component" value="Unassembled WGS sequence"/>
</dbReference>
<keyword evidence="2" id="KW-1185">Reference proteome</keyword>
<protein>
    <recommendedName>
        <fullName evidence="3">EAL domain-containing protein</fullName>
    </recommendedName>
</protein>
<dbReference type="OrthoDB" id="8431402at2"/>
<comment type="caution">
    <text evidence="1">The sequence shown here is derived from an EMBL/GenBank/DDBJ whole genome shotgun (WGS) entry which is preliminary data.</text>
</comment>
<proteinExistence type="predicted"/>
<accession>A0A7X2D211</accession>
<organism evidence="1 2">
    <name type="scientific">Roseospira navarrensis</name>
    <dbReference type="NCBI Taxonomy" id="140058"/>
    <lineage>
        <taxon>Bacteria</taxon>
        <taxon>Pseudomonadati</taxon>
        <taxon>Pseudomonadota</taxon>
        <taxon>Alphaproteobacteria</taxon>
        <taxon>Rhodospirillales</taxon>
        <taxon>Rhodospirillaceae</taxon>
        <taxon>Roseospira</taxon>
    </lineage>
</organism>
<name>A0A7X2D211_9PROT</name>
<gene>
    <name evidence="1" type="ORF">GHC57_01545</name>
</gene>
<dbReference type="InterPro" id="IPR035919">
    <property type="entry name" value="EAL_sf"/>
</dbReference>
<evidence type="ECO:0008006" key="3">
    <source>
        <dbReference type="Google" id="ProtNLM"/>
    </source>
</evidence>
<reference evidence="1 2" key="1">
    <citation type="submission" date="2019-10" db="EMBL/GenBank/DDBJ databases">
        <title>Draft whole-genome sequence of the purple nonsulfur photosynthetic bacterium Roseospira navarrensis DSM 15114.</title>
        <authorList>
            <person name="Kyndt J.A."/>
            <person name="Meyer T.E."/>
        </authorList>
    </citation>
    <scope>NUCLEOTIDE SEQUENCE [LARGE SCALE GENOMIC DNA]</scope>
    <source>
        <strain evidence="1 2">DSM 15114</strain>
    </source>
</reference>
<evidence type="ECO:0000313" key="1">
    <source>
        <dbReference type="EMBL" id="MQX35196.1"/>
    </source>
</evidence>
<dbReference type="AlphaFoldDB" id="A0A7X2D211"/>
<dbReference type="SUPFAM" id="SSF141868">
    <property type="entry name" value="EAL domain-like"/>
    <property type="match status" value="1"/>
</dbReference>